<evidence type="ECO:0008006" key="4">
    <source>
        <dbReference type="Google" id="ProtNLM"/>
    </source>
</evidence>
<reference evidence="2 3" key="1">
    <citation type="submission" date="2017-09" db="EMBL/GenBank/DDBJ databases">
        <title>Depth-based differentiation of microbial function through sediment-hosted aquifers and enrichment of novel symbionts in the deep terrestrial subsurface.</title>
        <authorList>
            <person name="Probst A.J."/>
            <person name="Ladd B."/>
            <person name="Jarett J.K."/>
            <person name="Geller-Mcgrath D.E."/>
            <person name="Sieber C.M."/>
            <person name="Emerson J.B."/>
            <person name="Anantharaman K."/>
            <person name="Thomas B.C."/>
            <person name="Malmstrom R."/>
            <person name="Stieglmeier M."/>
            <person name="Klingl A."/>
            <person name="Woyke T."/>
            <person name="Ryan C.M."/>
            <person name="Banfield J.F."/>
        </authorList>
    </citation>
    <scope>NUCLEOTIDE SEQUENCE [LARGE SCALE GENOMIC DNA]</scope>
    <source>
        <strain evidence="2">CG17_big_fil_post_rev_8_21_14_2_50_48_46</strain>
    </source>
</reference>
<dbReference type="PROSITE" id="PS51257">
    <property type="entry name" value="PROKAR_LIPOPROTEIN"/>
    <property type="match status" value="1"/>
</dbReference>
<evidence type="ECO:0000313" key="3">
    <source>
        <dbReference type="Proteomes" id="UP000231019"/>
    </source>
</evidence>
<evidence type="ECO:0000313" key="2">
    <source>
        <dbReference type="EMBL" id="PIW19187.1"/>
    </source>
</evidence>
<dbReference type="PANTHER" id="PTHR37953:SF1">
    <property type="entry name" value="UPF0127 PROTEIN MJ1496"/>
    <property type="match status" value="1"/>
</dbReference>
<feature type="signal peptide" evidence="1">
    <location>
        <begin position="1"/>
        <end position="23"/>
    </location>
</feature>
<gene>
    <name evidence="2" type="ORF">COW36_01890</name>
</gene>
<keyword evidence="1" id="KW-0732">Signal</keyword>
<name>A0A2M7GAL4_9BACT</name>
<sequence length="167" mass="18587">MRVISTRRFAQFLIPFLAFGAVACSPVDARAPQTASKATASPLALIPAKFGEIELQLELARTPQEQQTGLMNRKSLPENQGMLFIFEQEKTLGFWMKNTLIPLSIAFLNSKLEIVDIQEMQALDETTHISLKPALYALEMNQAWFKKHSIQVGTKLTVSLPEAASQP</sequence>
<protein>
    <recommendedName>
        <fullName evidence="4">DUF192 domain-containing protein</fullName>
    </recommendedName>
</protein>
<organism evidence="2 3">
    <name type="scientific">bacterium (Candidatus Blackallbacteria) CG17_big_fil_post_rev_8_21_14_2_50_48_46</name>
    <dbReference type="NCBI Taxonomy" id="2014261"/>
    <lineage>
        <taxon>Bacteria</taxon>
        <taxon>Candidatus Blackallbacteria</taxon>
    </lineage>
</organism>
<dbReference type="EMBL" id="PFFQ01000005">
    <property type="protein sequence ID" value="PIW19187.1"/>
    <property type="molecule type" value="Genomic_DNA"/>
</dbReference>
<dbReference type="Gene3D" id="2.60.120.1140">
    <property type="entry name" value="Protein of unknown function DUF192"/>
    <property type="match status" value="1"/>
</dbReference>
<accession>A0A2M7GAL4</accession>
<dbReference type="InterPro" id="IPR038695">
    <property type="entry name" value="Saro_0823-like_sf"/>
</dbReference>
<dbReference type="PANTHER" id="PTHR37953">
    <property type="entry name" value="UPF0127 PROTEIN MJ1496"/>
    <property type="match status" value="1"/>
</dbReference>
<proteinExistence type="predicted"/>
<feature type="chain" id="PRO_5014663287" description="DUF192 domain-containing protein" evidence="1">
    <location>
        <begin position="24"/>
        <end position="167"/>
    </location>
</feature>
<dbReference type="Proteomes" id="UP000231019">
    <property type="component" value="Unassembled WGS sequence"/>
</dbReference>
<dbReference type="AlphaFoldDB" id="A0A2M7GAL4"/>
<evidence type="ECO:0000256" key="1">
    <source>
        <dbReference type="SAM" id="SignalP"/>
    </source>
</evidence>
<dbReference type="Pfam" id="PF02643">
    <property type="entry name" value="DUF192"/>
    <property type="match status" value="1"/>
</dbReference>
<comment type="caution">
    <text evidence="2">The sequence shown here is derived from an EMBL/GenBank/DDBJ whole genome shotgun (WGS) entry which is preliminary data.</text>
</comment>
<dbReference type="InterPro" id="IPR003795">
    <property type="entry name" value="DUF192"/>
</dbReference>